<dbReference type="Pfam" id="PF19596">
    <property type="entry name" value="DUF6101"/>
    <property type="match status" value="1"/>
</dbReference>
<evidence type="ECO:0000313" key="2">
    <source>
        <dbReference type="Proteomes" id="UP000007374"/>
    </source>
</evidence>
<gene>
    <name evidence="1" type="ORF">NA8A_15986</name>
</gene>
<accession>K2PJL6</accession>
<dbReference type="PATRIC" id="fig|1231190.3.peg.3310"/>
<name>K2PJL6_9HYPH</name>
<dbReference type="InterPro" id="IPR046083">
    <property type="entry name" value="DUF6101"/>
</dbReference>
<dbReference type="AlphaFoldDB" id="K2PJL6"/>
<protein>
    <submittedName>
        <fullName evidence="1">Uncharacterized protein</fullName>
    </submittedName>
</protein>
<dbReference type="eggNOG" id="ENOG5032YZE">
    <property type="taxonomic scope" value="Bacteria"/>
</dbReference>
<comment type="caution">
    <text evidence="1">The sequence shown here is derived from an EMBL/GenBank/DDBJ whole genome shotgun (WGS) entry which is preliminary data.</text>
</comment>
<dbReference type="EMBL" id="AMSI01000011">
    <property type="protein sequence ID" value="EKF41367.1"/>
    <property type="molecule type" value="Genomic_DNA"/>
</dbReference>
<dbReference type="Proteomes" id="UP000007374">
    <property type="component" value="Unassembled WGS sequence"/>
</dbReference>
<sequence>MTIGLKPVWAGRAMRLDPLRLPQAVNYASLDDFGEVNFTIDARGVRMRRVLNRSGLPVTFALPPRAFRGIAARAIEDEFGEVTVTLELHHVDPMLCVPLLVADDLDDVAADWRAWSEAYHLPMLMIEADGIAYPLEDTIGEVKAAAPHDRRQGRPGRTRRPRFLARRKCGSLGVRVMIEGEEIIARG</sequence>
<proteinExistence type="predicted"/>
<dbReference type="OrthoDB" id="8449893at2"/>
<dbReference type="STRING" id="721133.SAMN05216176_111111"/>
<evidence type="ECO:0000313" key="1">
    <source>
        <dbReference type="EMBL" id="EKF41367.1"/>
    </source>
</evidence>
<keyword evidence="2" id="KW-1185">Reference proteome</keyword>
<organism evidence="1 2">
    <name type="scientific">Nitratireductor indicus C115</name>
    <dbReference type="NCBI Taxonomy" id="1231190"/>
    <lineage>
        <taxon>Bacteria</taxon>
        <taxon>Pseudomonadati</taxon>
        <taxon>Pseudomonadota</taxon>
        <taxon>Alphaproteobacteria</taxon>
        <taxon>Hyphomicrobiales</taxon>
        <taxon>Phyllobacteriaceae</taxon>
        <taxon>Nitratireductor</taxon>
    </lineage>
</organism>
<reference evidence="1 2" key="1">
    <citation type="journal article" date="2012" name="J. Bacteriol.">
        <title>Genome Sequence of Nitratireductor indicus Type Strain C115.</title>
        <authorList>
            <person name="Lai Q."/>
            <person name="Li G."/>
            <person name="Yu Z."/>
            <person name="Shao Z."/>
        </authorList>
    </citation>
    <scope>NUCLEOTIDE SEQUENCE [LARGE SCALE GENOMIC DNA]</scope>
    <source>
        <strain evidence="1 2">C115</strain>
    </source>
</reference>
<dbReference type="RefSeq" id="WP_009451383.1">
    <property type="nucleotide sequence ID" value="NZ_AMSI01000011.1"/>
</dbReference>